<protein>
    <submittedName>
        <fullName evidence="1">Uncharacterized protein with gpF-like domain</fullName>
    </submittedName>
</protein>
<comment type="caution">
    <text evidence="1">The sequence shown here is derived from an EMBL/GenBank/DDBJ whole genome shotgun (WGS) entry which is preliminary data.</text>
</comment>
<proteinExistence type="predicted"/>
<gene>
    <name evidence="1" type="ORF">GGR39_003442</name>
</gene>
<sequence length="202" mass="23030">MILETNDLIDWIADRELLLITAWTPELVAALEWNEPLAEALAGELHAAMMTTLLRRGTESNFLNLIARSGIGIEPKAEKAVAGRFYDVTLKLARAASRRRREEASRLIFAYRRATVVNDDRAKPGYHALDGILLPFDHPFWRRWYPPIDIDDCRCSVAPVTRSQFARLGEPVTSEDELAERESRLSAAWPPAFERLLDFQRV</sequence>
<accession>A0A7W6FZX1</accession>
<evidence type="ECO:0000313" key="2">
    <source>
        <dbReference type="Proteomes" id="UP000561459"/>
    </source>
</evidence>
<dbReference type="EMBL" id="JACIDY010000019">
    <property type="protein sequence ID" value="MBB3941761.1"/>
    <property type="molecule type" value="Genomic_DNA"/>
</dbReference>
<reference evidence="1 2" key="1">
    <citation type="submission" date="2020-08" db="EMBL/GenBank/DDBJ databases">
        <title>Genomic Encyclopedia of Type Strains, Phase IV (KMG-IV): sequencing the most valuable type-strain genomes for metagenomic binning, comparative biology and taxonomic classification.</title>
        <authorList>
            <person name="Goeker M."/>
        </authorList>
    </citation>
    <scope>NUCLEOTIDE SEQUENCE [LARGE SCALE GENOMIC DNA]</scope>
    <source>
        <strain evidence="1 2">DSM 27568</strain>
    </source>
</reference>
<evidence type="ECO:0000313" key="1">
    <source>
        <dbReference type="EMBL" id="MBB3941761.1"/>
    </source>
</evidence>
<dbReference type="RefSeq" id="WP_183618977.1">
    <property type="nucleotide sequence ID" value="NZ_JACIDY010000019.1"/>
</dbReference>
<name>A0A7W6FZX1_9SPHN</name>
<dbReference type="AlphaFoldDB" id="A0A7W6FZX1"/>
<organism evidence="1 2">
    <name type="scientific">Novosphingobium fluoreni</name>
    <dbReference type="NCBI Taxonomy" id="1391222"/>
    <lineage>
        <taxon>Bacteria</taxon>
        <taxon>Pseudomonadati</taxon>
        <taxon>Pseudomonadota</taxon>
        <taxon>Alphaproteobacteria</taxon>
        <taxon>Sphingomonadales</taxon>
        <taxon>Sphingomonadaceae</taxon>
        <taxon>Novosphingobium</taxon>
    </lineage>
</organism>
<dbReference type="Proteomes" id="UP000561459">
    <property type="component" value="Unassembled WGS sequence"/>
</dbReference>
<keyword evidence="2" id="KW-1185">Reference proteome</keyword>